<keyword evidence="4 9" id="KW-0547">Nucleotide-binding</keyword>
<gene>
    <name evidence="14" type="primary">g9041</name>
    <name evidence="14" type="ORF">VP750_LOCUS8110</name>
</gene>
<dbReference type="CDD" id="cd00817">
    <property type="entry name" value="ValRS_core"/>
    <property type="match status" value="1"/>
</dbReference>
<keyword evidence="15" id="KW-1185">Reference proteome</keyword>
<feature type="compositionally biased region" description="Low complexity" evidence="11">
    <location>
        <begin position="12"/>
        <end position="41"/>
    </location>
</feature>
<dbReference type="InterPro" id="IPR033705">
    <property type="entry name" value="Anticodon_Ia_Val"/>
</dbReference>
<dbReference type="PANTHER" id="PTHR11946">
    <property type="entry name" value="VALYL-TRNA SYNTHETASES"/>
    <property type="match status" value="1"/>
</dbReference>
<dbReference type="InterPro" id="IPR002303">
    <property type="entry name" value="Valyl-tRNA_ligase"/>
</dbReference>
<evidence type="ECO:0000256" key="2">
    <source>
        <dbReference type="ARBA" id="ARBA00013169"/>
    </source>
</evidence>
<feature type="domain" description="Methionyl/Valyl/Leucyl/Isoleucyl-tRNA synthetase anticodon-binding" evidence="13">
    <location>
        <begin position="844"/>
        <end position="998"/>
    </location>
</feature>
<dbReference type="Gene3D" id="3.40.50.620">
    <property type="entry name" value="HUPs"/>
    <property type="match status" value="2"/>
</dbReference>
<dbReference type="InterPro" id="IPR014729">
    <property type="entry name" value="Rossmann-like_a/b/a_fold"/>
</dbReference>
<dbReference type="InterPro" id="IPR001412">
    <property type="entry name" value="aa-tRNA-synth_I_CS"/>
</dbReference>
<dbReference type="Proteomes" id="UP001497392">
    <property type="component" value="Unassembled WGS sequence"/>
</dbReference>
<reference evidence="14 15" key="1">
    <citation type="submission" date="2024-06" db="EMBL/GenBank/DDBJ databases">
        <authorList>
            <person name="Kraege A."/>
            <person name="Thomma B."/>
        </authorList>
    </citation>
    <scope>NUCLEOTIDE SEQUENCE [LARGE SCALE GENOMIC DNA]</scope>
</reference>
<evidence type="ECO:0000256" key="6">
    <source>
        <dbReference type="ARBA" id="ARBA00022917"/>
    </source>
</evidence>
<dbReference type="SUPFAM" id="SSF52374">
    <property type="entry name" value="Nucleotidylyl transferase"/>
    <property type="match status" value="1"/>
</dbReference>
<dbReference type="Gene3D" id="1.10.287.380">
    <property type="entry name" value="Valyl-tRNA synthetase, C-terminal domain"/>
    <property type="match status" value="1"/>
</dbReference>
<proteinExistence type="inferred from homology"/>
<evidence type="ECO:0000313" key="14">
    <source>
        <dbReference type="EMBL" id="CAL5226204.1"/>
    </source>
</evidence>
<dbReference type="InterPro" id="IPR037118">
    <property type="entry name" value="Val-tRNA_synth_C_sf"/>
</dbReference>
<keyword evidence="6 9" id="KW-0648">Protein biosynthesis</keyword>
<comment type="similarity">
    <text evidence="1 9">Belongs to the class-I aminoacyl-tRNA synthetase family.</text>
</comment>
<feature type="coiled-coil region" evidence="10">
    <location>
        <begin position="1065"/>
        <end position="1130"/>
    </location>
</feature>
<dbReference type="NCBIfam" id="TIGR00422">
    <property type="entry name" value="valS"/>
    <property type="match status" value="1"/>
</dbReference>
<keyword evidence="10" id="KW-0175">Coiled coil</keyword>
<evidence type="ECO:0000256" key="8">
    <source>
        <dbReference type="ARBA" id="ARBA00029936"/>
    </source>
</evidence>
<dbReference type="Pfam" id="PF00133">
    <property type="entry name" value="tRNA-synt_1"/>
    <property type="match status" value="1"/>
</dbReference>
<feature type="compositionally biased region" description="Basic and acidic residues" evidence="11">
    <location>
        <begin position="79"/>
        <end position="145"/>
    </location>
</feature>
<feature type="region of interest" description="Disordered" evidence="11">
    <location>
        <begin position="1"/>
        <end position="145"/>
    </location>
</feature>
<accession>A0ABP1G1X5</accession>
<organism evidence="14 15">
    <name type="scientific">Coccomyxa viridis</name>
    <dbReference type="NCBI Taxonomy" id="1274662"/>
    <lineage>
        <taxon>Eukaryota</taxon>
        <taxon>Viridiplantae</taxon>
        <taxon>Chlorophyta</taxon>
        <taxon>core chlorophytes</taxon>
        <taxon>Trebouxiophyceae</taxon>
        <taxon>Trebouxiophyceae incertae sedis</taxon>
        <taxon>Coccomyxaceae</taxon>
        <taxon>Coccomyxa</taxon>
    </lineage>
</organism>
<dbReference type="Gene3D" id="3.90.740.10">
    <property type="entry name" value="Valyl/Leucyl/Isoleucyl-tRNA synthetase, editing domain"/>
    <property type="match status" value="1"/>
</dbReference>
<dbReference type="EC" id="6.1.1.9" evidence="2"/>
<dbReference type="PRINTS" id="PR00986">
    <property type="entry name" value="TRNASYNTHVAL"/>
</dbReference>
<dbReference type="NCBIfam" id="NF004349">
    <property type="entry name" value="PRK05729.1"/>
    <property type="match status" value="1"/>
</dbReference>
<dbReference type="InterPro" id="IPR009080">
    <property type="entry name" value="tRNAsynth_Ia_anticodon-bd"/>
</dbReference>
<dbReference type="CDD" id="cd07962">
    <property type="entry name" value="Anticodon_Ia_Val"/>
    <property type="match status" value="1"/>
</dbReference>
<keyword evidence="7 9" id="KW-0030">Aminoacyl-tRNA synthetase</keyword>
<sequence>MEELAADTHAGSTSSAAPTDKAAASATQPAAVQPADAAPMQKIQSDTQQKEQHASSAPPANGSAKGNGTQLPAAAPSAKEPEDPEKKAKKDAKAKAKAEKAEKARKKEQERLALAKAKEEGGGGDSKKAQLKKAAEAKKAAEEEEVTKRLELVRAVPKGHKKDFTAEMLKGYDPRIVESATYAWWEQRGFFEPNEAEGAEMFVMVIPPPNVTGTLHIGHTLMVAIEDMLTRWHRMSGHIVLWIPGMDHAGIATQTVVEKQLQRTEKKSRHDLGREKFVEKVHQWVDEKGGQILQQLRRLGASPDWSRQAYTMDPQCSKATLEAFQRLHAMGLIYRDNRLVNWDTQLQSAVSDIELDYKDVKEFEMIKVPGYQEEVQFGALTHFLYKVEGGDDTIEVATTRPETMLGDTAVAVHPEDPKYKHLHGKHVVHPLDGRLLPIITDAELVDMNFGTGAVKITPAHDPNDFAAGKRHSLQFLNILTNEGTITAAGGQFAGQHRFKARVTVVDWLKEKGLFKKVAPNPGMRLAVCSRSGDVVEPMLKPQWWVDMKDMGAEGVAAAKDKRLTIRPSEFEATWFRWLENIRDWCISRQLWWGHRIPAWYVCLEGEDDSAAGTTRERLDRWVVASDAEAAQKLAAKTFPGKDEDVLDTWFSSSLFPFSTLGWPEESPDMAKYYPTTLLETGHDILFFWVAKMVMMGMKLTGKVPFSDVYLHSMVRDAHGRKMSKSLGNVIDPLQVIEGITLKDLQATLEGGNLDPKEVDKAKAIQKEDFPEGIEQCGTDALRFALISYTSQANSVNLDIDRVIGYRHWCNKLWNAVRFALMNLGEGFQPSASPPSPASLPVACRWILSRLNAATEAIVTAFTTYEFSAASQAMYSWWQYELCDVFIELVKPVMARSSSEDGADAEKQAFQETLWTCLDTGLRLLHPIMPFVTEDLWQMLPKNPEMDSPESIMIARYPAADPAWSSAEVEADMEAVNSVVAKTRSLRSDYDLAPKQRPQLYILCKDAERCRRLAKLSGLIGALAFSDEVKVSSEAQAPSGCAVNVVDDTTSVCLMLKGVLDPVKEAAKLADKQGKLEKEIQALEAKMEMASYKERTPEAIKAEDASKLSKLQAQQQTLQQALRSMEDMRQA</sequence>
<evidence type="ECO:0000256" key="3">
    <source>
        <dbReference type="ARBA" id="ARBA00022598"/>
    </source>
</evidence>
<dbReference type="PROSITE" id="PS00178">
    <property type="entry name" value="AA_TRNA_LIGASE_I"/>
    <property type="match status" value="1"/>
</dbReference>
<evidence type="ECO:0000256" key="5">
    <source>
        <dbReference type="ARBA" id="ARBA00022840"/>
    </source>
</evidence>
<feature type="domain" description="Aminoacyl-tRNA synthetase class Ia" evidence="12">
    <location>
        <begin position="181"/>
        <end position="797"/>
    </location>
</feature>
<name>A0ABP1G1X5_9CHLO</name>
<dbReference type="EMBL" id="CAXHTA020000016">
    <property type="protein sequence ID" value="CAL5226204.1"/>
    <property type="molecule type" value="Genomic_DNA"/>
</dbReference>
<evidence type="ECO:0000259" key="12">
    <source>
        <dbReference type="Pfam" id="PF00133"/>
    </source>
</evidence>
<dbReference type="InterPro" id="IPR013155">
    <property type="entry name" value="M/V/L/I-tRNA-synth_anticd-bd"/>
</dbReference>
<dbReference type="SUPFAM" id="SSF50677">
    <property type="entry name" value="ValRS/IleRS/LeuRS editing domain"/>
    <property type="match status" value="1"/>
</dbReference>
<evidence type="ECO:0000256" key="1">
    <source>
        <dbReference type="ARBA" id="ARBA00005594"/>
    </source>
</evidence>
<protein>
    <recommendedName>
        <fullName evidence="2">valine--tRNA ligase</fullName>
        <ecNumber evidence="2">6.1.1.9</ecNumber>
    </recommendedName>
    <alternativeName>
        <fullName evidence="8">Valyl-tRNA synthetase</fullName>
    </alternativeName>
</protein>
<evidence type="ECO:0000256" key="10">
    <source>
        <dbReference type="SAM" id="Coils"/>
    </source>
</evidence>
<evidence type="ECO:0000256" key="4">
    <source>
        <dbReference type="ARBA" id="ARBA00022741"/>
    </source>
</evidence>
<dbReference type="InterPro" id="IPR009008">
    <property type="entry name" value="Val/Leu/Ile-tRNA-synth_edit"/>
</dbReference>
<keyword evidence="5 9" id="KW-0067">ATP-binding</keyword>
<evidence type="ECO:0000259" key="13">
    <source>
        <dbReference type="Pfam" id="PF08264"/>
    </source>
</evidence>
<evidence type="ECO:0000256" key="11">
    <source>
        <dbReference type="SAM" id="MobiDB-lite"/>
    </source>
</evidence>
<comment type="caution">
    <text evidence="14">The sequence shown here is derived from an EMBL/GenBank/DDBJ whole genome shotgun (WGS) entry which is preliminary data.</text>
</comment>
<keyword evidence="3 9" id="KW-0436">Ligase</keyword>
<evidence type="ECO:0000313" key="15">
    <source>
        <dbReference type="Proteomes" id="UP001497392"/>
    </source>
</evidence>
<dbReference type="HAMAP" id="MF_02004">
    <property type="entry name" value="Val_tRNA_synth_type1"/>
    <property type="match status" value="1"/>
</dbReference>
<evidence type="ECO:0000256" key="7">
    <source>
        <dbReference type="ARBA" id="ARBA00023146"/>
    </source>
</evidence>
<evidence type="ECO:0000256" key="9">
    <source>
        <dbReference type="RuleBase" id="RU363035"/>
    </source>
</evidence>
<dbReference type="Gene3D" id="1.10.730.10">
    <property type="entry name" value="Isoleucyl-tRNA Synthetase, Domain 1"/>
    <property type="match status" value="1"/>
</dbReference>
<dbReference type="PANTHER" id="PTHR11946:SF109">
    <property type="entry name" value="VALINE--TRNA LIGASE"/>
    <property type="match status" value="1"/>
</dbReference>
<dbReference type="InterPro" id="IPR002300">
    <property type="entry name" value="aa-tRNA-synth_Ia"/>
</dbReference>
<dbReference type="Pfam" id="PF08264">
    <property type="entry name" value="Anticodon_1"/>
    <property type="match status" value="1"/>
</dbReference>
<dbReference type="SUPFAM" id="SSF47323">
    <property type="entry name" value="Anticodon-binding domain of a subclass of class I aminoacyl-tRNA synthetases"/>
    <property type="match status" value="1"/>
</dbReference>